<dbReference type="InterPro" id="IPR014710">
    <property type="entry name" value="RmlC-like_jellyroll"/>
</dbReference>
<feature type="domain" description="(S)-ureidoglycine aminohydrolase cupin" evidence="1">
    <location>
        <begin position="40"/>
        <end position="109"/>
    </location>
</feature>
<dbReference type="PANTHER" id="PTHR40943">
    <property type="entry name" value="CYTOPLASMIC PROTEIN-RELATED"/>
    <property type="match status" value="1"/>
</dbReference>
<dbReference type="Proteomes" id="UP000431269">
    <property type="component" value="Chromosome"/>
</dbReference>
<evidence type="ECO:0000313" key="2">
    <source>
        <dbReference type="EMBL" id="QGZ94184.1"/>
    </source>
</evidence>
<dbReference type="Pfam" id="PF05899">
    <property type="entry name" value="Cupin_3"/>
    <property type="match status" value="1"/>
</dbReference>
<dbReference type="AlphaFoldDB" id="A0A6I6MMJ2"/>
<dbReference type="InterPro" id="IPR008579">
    <property type="entry name" value="UGlyAH_Cupin_dom"/>
</dbReference>
<reference evidence="3" key="1">
    <citation type="submission" date="2019-12" db="EMBL/GenBank/DDBJ databases">
        <title>Complete genome of Terracaulis silvestris 0127_4.</title>
        <authorList>
            <person name="Vieira S."/>
            <person name="Riedel T."/>
            <person name="Sproer C."/>
            <person name="Pascual J."/>
            <person name="Boedeker C."/>
            <person name="Overmann J."/>
        </authorList>
    </citation>
    <scope>NUCLEOTIDE SEQUENCE [LARGE SCALE GENOMIC DNA]</scope>
    <source>
        <strain evidence="3">0127_4</strain>
    </source>
</reference>
<organism evidence="2 3">
    <name type="scientific">Terricaulis silvestris</name>
    <dbReference type="NCBI Taxonomy" id="2686094"/>
    <lineage>
        <taxon>Bacteria</taxon>
        <taxon>Pseudomonadati</taxon>
        <taxon>Pseudomonadota</taxon>
        <taxon>Alphaproteobacteria</taxon>
        <taxon>Caulobacterales</taxon>
        <taxon>Caulobacteraceae</taxon>
        <taxon>Terricaulis</taxon>
    </lineage>
</organism>
<dbReference type="PANTHER" id="PTHR40943:SF2">
    <property type="entry name" value="(S)-UREIDOGLYCINE AMINOHYDROLASE CUPIN DOMAIN-CONTAINING PROTEIN"/>
    <property type="match status" value="1"/>
</dbReference>
<dbReference type="Gene3D" id="2.60.120.10">
    <property type="entry name" value="Jelly Rolls"/>
    <property type="match status" value="1"/>
</dbReference>
<name>A0A6I6MMJ2_9CAUL</name>
<dbReference type="CDD" id="cd02227">
    <property type="entry name" value="cupin_TM1112-like"/>
    <property type="match status" value="1"/>
</dbReference>
<dbReference type="KEGG" id="tsv:DSM104635_01000"/>
<proteinExistence type="predicted"/>
<protein>
    <recommendedName>
        <fullName evidence="1">(S)-ureidoglycine aminohydrolase cupin domain-containing protein</fullName>
    </recommendedName>
</protein>
<accession>A0A6I6MMJ2</accession>
<dbReference type="SUPFAM" id="SSF51182">
    <property type="entry name" value="RmlC-like cupins"/>
    <property type="match status" value="1"/>
</dbReference>
<sequence>MTKLHAVRGADATDEAPIAADRLVEGAPMTRTSIDYEGNEKVYAGEWSADVGAWRVKYEEWEFCHLLEGACELVGDDGETQRYAAGDSFIIEPGFIGVWRVTAPMKKRFVIRYD</sequence>
<dbReference type="EMBL" id="CP047045">
    <property type="protein sequence ID" value="QGZ94184.1"/>
    <property type="molecule type" value="Genomic_DNA"/>
</dbReference>
<evidence type="ECO:0000313" key="3">
    <source>
        <dbReference type="Proteomes" id="UP000431269"/>
    </source>
</evidence>
<dbReference type="InterPro" id="IPR011051">
    <property type="entry name" value="RmlC_Cupin_sf"/>
</dbReference>
<keyword evidence="3" id="KW-1185">Reference proteome</keyword>
<dbReference type="RefSeq" id="WP_228445865.1">
    <property type="nucleotide sequence ID" value="NZ_CP047045.1"/>
</dbReference>
<evidence type="ECO:0000259" key="1">
    <source>
        <dbReference type="Pfam" id="PF05899"/>
    </source>
</evidence>
<gene>
    <name evidence="2" type="ORF">DSM104635_01000</name>
</gene>